<evidence type="ECO:0000256" key="2">
    <source>
        <dbReference type="ARBA" id="ARBA00003921"/>
    </source>
</evidence>
<reference evidence="20 21" key="1">
    <citation type="submission" date="2019-03" db="EMBL/GenBank/DDBJ databases">
        <title>Complete Genome Sequence of Allofrancisella frigidaquae Strain SYSU 10HL1970 Isolated from Water-Cooling Systems in China.</title>
        <authorList>
            <person name="Ohrman C."/>
            <person name="Uneklint I."/>
            <person name="Sjodin A."/>
        </authorList>
    </citation>
    <scope>NUCLEOTIDE SEQUENCE [LARGE SCALE GENOMIC DNA]</scope>
    <source>
        <strain evidence="20 21">SYSU 10HL1970</strain>
    </source>
</reference>
<dbReference type="KEGG" id="afri:E3E15_00460"/>
<evidence type="ECO:0000256" key="14">
    <source>
        <dbReference type="ARBA" id="ARBA00047614"/>
    </source>
</evidence>
<dbReference type="GO" id="GO:0005524">
    <property type="term" value="F:ATP binding"/>
    <property type="evidence" value="ECO:0007669"/>
    <property type="project" value="UniProtKB-UniRule"/>
</dbReference>
<keyword evidence="8 15" id="KW-0436">Ligase</keyword>
<feature type="active site" evidence="16">
    <location>
        <position position="142"/>
    </location>
</feature>
<evidence type="ECO:0000256" key="6">
    <source>
        <dbReference type="ARBA" id="ARBA00012216"/>
    </source>
</evidence>
<feature type="binding site" evidence="17">
    <location>
        <position position="259"/>
    </location>
    <ligand>
        <name>Mg(2+)</name>
        <dbReference type="ChEBI" id="CHEBI:18420"/>
        <label>1</label>
    </ligand>
</feature>
<evidence type="ECO:0000256" key="17">
    <source>
        <dbReference type="PIRSR" id="PIRSR039102-3"/>
    </source>
</evidence>
<dbReference type="RefSeq" id="WP_172106187.1">
    <property type="nucleotide sequence ID" value="NZ_CP038017.1"/>
</dbReference>
<comment type="catalytic activity">
    <reaction evidence="14 15">
        <text>2 D-alanine + ATP = D-alanyl-D-alanine + ADP + phosphate + H(+)</text>
        <dbReference type="Rhea" id="RHEA:11224"/>
        <dbReference type="ChEBI" id="CHEBI:15378"/>
        <dbReference type="ChEBI" id="CHEBI:30616"/>
        <dbReference type="ChEBI" id="CHEBI:43474"/>
        <dbReference type="ChEBI" id="CHEBI:57416"/>
        <dbReference type="ChEBI" id="CHEBI:57822"/>
        <dbReference type="ChEBI" id="CHEBI:456216"/>
        <dbReference type="EC" id="6.3.2.4"/>
    </reaction>
</comment>
<dbReference type="PANTHER" id="PTHR23132">
    <property type="entry name" value="D-ALANINE--D-ALANINE LIGASE"/>
    <property type="match status" value="1"/>
</dbReference>
<keyword evidence="11 15" id="KW-0133">Cell shape</keyword>
<comment type="subcellular location">
    <subcellularLocation>
        <location evidence="3 15">Cytoplasm</location>
    </subcellularLocation>
</comment>
<dbReference type="SUPFAM" id="SSF52440">
    <property type="entry name" value="PreATP-grasp domain"/>
    <property type="match status" value="1"/>
</dbReference>
<proteinExistence type="inferred from homology"/>
<gene>
    <name evidence="15" type="primary">ddl</name>
    <name evidence="20" type="ORF">E3E15_00460</name>
</gene>
<organism evidence="20 21">
    <name type="scientific">Allofrancisella frigidaquae</name>
    <dbReference type="NCBI Taxonomy" id="1085644"/>
    <lineage>
        <taxon>Bacteria</taxon>
        <taxon>Pseudomonadati</taxon>
        <taxon>Pseudomonadota</taxon>
        <taxon>Gammaproteobacteria</taxon>
        <taxon>Thiotrichales</taxon>
        <taxon>Francisellaceae</taxon>
        <taxon>Allofrancisella</taxon>
    </lineage>
</organism>
<evidence type="ECO:0000256" key="12">
    <source>
        <dbReference type="ARBA" id="ARBA00022984"/>
    </source>
</evidence>
<dbReference type="NCBIfam" id="TIGR01205">
    <property type="entry name" value="D_ala_D_alaTIGR"/>
    <property type="match status" value="1"/>
</dbReference>
<comment type="pathway">
    <text evidence="4 15">Cell wall biogenesis; peptidoglycan biosynthesis.</text>
</comment>
<dbReference type="SUPFAM" id="SSF56059">
    <property type="entry name" value="Glutathione synthetase ATP-binding domain-like"/>
    <property type="match status" value="1"/>
</dbReference>
<dbReference type="HAMAP" id="MF_00047">
    <property type="entry name" value="Dala_Dala_lig"/>
    <property type="match status" value="1"/>
</dbReference>
<keyword evidence="13 15" id="KW-0961">Cell wall biogenesis/degradation</keyword>
<dbReference type="GO" id="GO:0008716">
    <property type="term" value="F:D-alanine-D-alanine ligase activity"/>
    <property type="evidence" value="ECO:0007669"/>
    <property type="project" value="UniProtKB-UniRule"/>
</dbReference>
<comment type="similarity">
    <text evidence="5 15">Belongs to the D-alanine--D-alanine ligase family.</text>
</comment>
<keyword evidence="17" id="KW-0479">Metal-binding</keyword>
<dbReference type="NCBIfam" id="NF011167">
    <property type="entry name" value="PRK14569.1"/>
    <property type="match status" value="1"/>
</dbReference>
<dbReference type="NCBIfam" id="NF002378">
    <property type="entry name" value="PRK01372.1"/>
    <property type="match status" value="1"/>
</dbReference>
<feature type="domain" description="ATP-grasp" evidence="19">
    <location>
        <begin position="103"/>
        <end position="292"/>
    </location>
</feature>
<evidence type="ECO:0000256" key="5">
    <source>
        <dbReference type="ARBA" id="ARBA00010871"/>
    </source>
</evidence>
<dbReference type="Pfam" id="PF07478">
    <property type="entry name" value="Dala_Dala_lig_C"/>
    <property type="match status" value="1"/>
</dbReference>
<keyword evidence="17" id="KW-0460">Magnesium</keyword>
<protein>
    <recommendedName>
        <fullName evidence="6 15">D-alanine--D-alanine ligase</fullName>
        <ecNumber evidence="6 15">6.3.2.4</ecNumber>
    </recommendedName>
    <alternativeName>
        <fullName evidence="15">D-Ala-D-Ala ligase</fullName>
    </alternativeName>
    <alternativeName>
        <fullName evidence="15">D-alanylalanine synthetase</fullName>
    </alternativeName>
</protein>
<dbReference type="Gene3D" id="3.40.50.20">
    <property type="match status" value="1"/>
</dbReference>
<evidence type="ECO:0000256" key="16">
    <source>
        <dbReference type="PIRSR" id="PIRSR039102-1"/>
    </source>
</evidence>
<evidence type="ECO:0000259" key="19">
    <source>
        <dbReference type="PROSITE" id="PS50975"/>
    </source>
</evidence>
<dbReference type="InterPro" id="IPR011761">
    <property type="entry name" value="ATP-grasp"/>
</dbReference>
<evidence type="ECO:0000256" key="4">
    <source>
        <dbReference type="ARBA" id="ARBA00004752"/>
    </source>
</evidence>
<dbReference type="InterPro" id="IPR013815">
    <property type="entry name" value="ATP_grasp_subdomain_1"/>
</dbReference>
<evidence type="ECO:0000256" key="1">
    <source>
        <dbReference type="ARBA" id="ARBA00001936"/>
    </source>
</evidence>
<comment type="cofactor">
    <cofactor evidence="17">
        <name>Mg(2+)</name>
        <dbReference type="ChEBI" id="CHEBI:18420"/>
    </cofactor>
    <cofactor evidence="17">
        <name>Mn(2+)</name>
        <dbReference type="ChEBI" id="CHEBI:29035"/>
    </cofactor>
    <text evidence="17">Binds 2 magnesium or manganese ions per subunit.</text>
</comment>
<feature type="binding site" evidence="17">
    <location>
        <position position="261"/>
    </location>
    <ligand>
        <name>Mg(2+)</name>
        <dbReference type="ChEBI" id="CHEBI:18420"/>
        <label>2</label>
    </ligand>
</feature>
<evidence type="ECO:0000313" key="20">
    <source>
        <dbReference type="EMBL" id="QIV93908.1"/>
    </source>
</evidence>
<dbReference type="InterPro" id="IPR011095">
    <property type="entry name" value="Dala_Dala_lig_C"/>
</dbReference>
<dbReference type="UniPathway" id="UPA00219"/>
<evidence type="ECO:0000256" key="15">
    <source>
        <dbReference type="HAMAP-Rule" id="MF_00047"/>
    </source>
</evidence>
<dbReference type="PROSITE" id="PS00844">
    <property type="entry name" value="DALA_DALA_LIGASE_2"/>
    <property type="match status" value="1"/>
</dbReference>
<evidence type="ECO:0000256" key="3">
    <source>
        <dbReference type="ARBA" id="ARBA00004496"/>
    </source>
</evidence>
<keyword evidence="9 18" id="KW-0547">Nucleotide-binding</keyword>
<feature type="active site" evidence="16">
    <location>
        <position position="16"/>
    </location>
</feature>
<dbReference type="GO" id="GO:0046872">
    <property type="term" value="F:metal ion binding"/>
    <property type="evidence" value="ECO:0007669"/>
    <property type="project" value="UniProtKB-KW"/>
</dbReference>
<evidence type="ECO:0000256" key="8">
    <source>
        <dbReference type="ARBA" id="ARBA00022598"/>
    </source>
</evidence>
<keyword evidence="12 15" id="KW-0573">Peptidoglycan synthesis</keyword>
<keyword evidence="10 18" id="KW-0067">ATP-binding</keyword>
<keyword evidence="21" id="KW-1185">Reference proteome</keyword>
<dbReference type="GO" id="GO:0009252">
    <property type="term" value="P:peptidoglycan biosynthetic process"/>
    <property type="evidence" value="ECO:0007669"/>
    <property type="project" value="UniProtKB-UniRule"/>
</dbReference>
<dbReference type="GO" id="GO:0008360">
    <property type="term" value="P:regulation of cell shape"/>
    <property type="evidence" value="ECO:0007669"/>
    <property type="project" value="UniProtKB-KW"/>
</dbReference>
<evidence type="ECO:0000256" key="10">
    <source>
        <dbReference type="ARBA" id="ARBA00022840"/>
    </source>
</evidence>
<dbReference type="InterPro" id="IPR016185">
    <property type="entry name" value="PreATP-grasp_dom_sf"/>
</dbReference>
<dbReference type="Proteomes" id="UP000503320">
    <property type="component" value="Chromosome"/>
</dbReference>
<accession>A0A6M3HRQ7</accession>
<evidence type="ECO:0000256" key="13">
    <source>
        <dbReference type="ARBA" id="ARBA00023316"/>
    </source>
</evidence>
<comment type="function">
    <text evidence="2 15">Cell wall formation.</text>
</comment>
<feature type="active site" evidence="16">
    <location>
        <position position="270"/>
    </location>
</feature>
<feature type="binding site" evidence="17">
    <location>
        <position position="247"/>
    </location>
    <ligand>
        <name>Mg(2+)</name>
        <dbReference type="ChEBI" id="CHEBI:18420"/>
        <label>1</label>
    </ligand>
</feature>
<dbReference type="InterPro" id="IPR005905">
    <property type="entry name" value="D_ala_D_ala"/>
</dbReference>
<dbReference type="EC" id="6.3.2.4" evidence="6 15"/>
<dbReference type="AlphaFoldDB" id="A0A6M3HRQ7"/>
<keyword evidence="7 15" id="KW-0963">Cytoplasm</keyword>
<evidence type="ECO:0000256" key="18">
    <source>
        <dbReference type="PROSITE-ProRule" id="PRU00409"/>
    </source>
</evidence>
<dbReference type="Gene3D" id="3.30.470.20">
    <property type="entry name" value="ATP-grasp fold, B domain"/>
    <property type="match status" value="1"/>
</dbReference>
<evidence type="ECO:0000256" key="11">
    <source>
        <dbReference type="ARBA" id="ARBA00022960"/>
    </source>
</evidence>
<keyword evidence="17" id="KW-0464">Manganese</keyword>
<dbReference type="InterPro" id="IPR000291">
    <property type="entry name" value="D-Ala_lig_Van_CS"/>
</dbReference>
<evidence type="ECO:0000256" key="9">
    <source>
        <dbReference type="ARBA" id="ARBA00022741"/>
    </source>
</evidence>
<dbReference type="PROSITE" id="PS50975">
    <property type="entry name" value="ATP_GRASP"/>
    <property type="match status" value="1"/>
</dbReference>
<dbReference type="GO" id="GO:0071555">
    <property type="term" value="P:cell wall organization"/>
    <property type="evidence" value="ECO:0007669"/>
    <property type="project" value="UniProtKB-KW"/>
</dbReference>
<dbReference type="PANTHER" id="PTHR23132:SF23">
    <property type="entry name" value="D-ALANINE--D-ALANINE LIGASE B"/>
    <property type="match status" value="1"/>
</dbReference>
<feature type="binding site" evidence="17">
    <location>
        <position position="259"/>
    </location>
    <ligand>
        <name>Mg(2+)</name>
        <dbReference type="ChEBI" id="CHEBI:18420"/>
        <label>2</label>
    </ligand>
</feature>
<evidence type="ECO:0000256" key="7">
    <source>
        <dbReference type="ARBA" id="ARBA00022490"/>
    </source>
</evidence>
<dbReference type="Gene3D" id="3.30.1490.20">
    <property type="entry name" value="ATP-grasp fold, A domain"/>
    <property type="match status" value="1"/>
</dbReference>
<name>A0A6M3HRQ7_9GAMM</name>
<dbReference type="EMBL" id="CP038017">
    <property type="protein sequence ID" value="QIV93908.1"/>
    <property type="molecule type" value="Genomic_DNA"/>
</dbReference>
<evidence type="ECO:0000313" key="21">
    <source>
        <dbReference type="Proteomes" id="UP000503320"/>
    </source>
</evidence>
<comment type="cofactor">
    <cofactor evidence="1">
        <name>Mn(2+)</name>
        <dbReference type="ChEBI" id="CHEBI:29035"/>
    </cofactor>
</comment>
<dbReference type="GO" id="GO:0005737">
    <property type="term" value="C:cytoplasm"/>
    <property type="evidence" value="ECO:0007669"/>
    <property type="project" value="UniProtKB-SubCell"/>
</dbReference>
<dbReference type="PROSITE" id="PS00843">
    <property type="entry name" value="DALA_DALA_LIGASE_1"/>
    <property type="match status" value="1"/>
</dbReference>
<sequence>MKKEKIVVLYGGDSPEREVSLKSGKAVLESLQKQGYDAVGLDASSKELVKGLLKLNPDKCFVALHGEDGENGKVSALLEMLKIKHTSSDMKSSVITMDKMLSKEIWMHHKMPTPKAKILTARLINEEEISFPVAVKPCSGGSSIATFKVNSVSELKAAYSEASKYGDVMVEQWITGKEITVAIVNNEVYSSVWIEPLNDFYDYESKYSGKSIYHSPSGLCKQKELEARQLAKKAYDILECKGHARVDLIYDQDTFYLMEINSSPGMTEHSLSPKSAAAEGIDFDNFVKIIIEQAR</sequence>
<dbReference type="PIRSF" id="PIRSF039102">
    <property type="entry name" value="Ddl/VanB"/>
    <property type="match status" value="1"/>
</dbReference>